<keyword evidence="14" id="KW-1185">Reference proteome</keyword>
<dbReference type="NCBIfam" id="TIGR00573">
    <property type="entry name" value="dnaq"/>
    <property type="match status" value="1"/>
</dbReference>
<comment type="function">
    <text evidence="8">DNA polymerase III is a complex, multichain enzyme responsible for most of the replicative synthesis in bacteria. The epsilon subunit contain the editing function and is a proofreading 3'-5' exonuclease.</text>
</comment>
<comment type="catalytic activity">
    <reaction evidence="10">
        <text>DNA(n) + a 2'-deoxyribonucleoside 5'-triphosphate = DNA(n+1) + diphosphate</text>
        <dbReference type="Rhea" id="RHEA:22508"/>
        <dbReference type="Rhea" id="RHEA-COMP:17339"/>
        <dbReference type="Rhea" id="RHEA-COMP:17340"/>
        <dbReference type="ChEBI" id="CHEBI:33019"/>
        <dbReference type="ChEBI" id="CHEBI:61560"/>
        <dbReference type="ChEBI" id="CHEBI:173112"/>
        <dbReference type="EC" id="2.7.7.7"/>
    </reaction>
</comment>
<feature type="domain" description="Exonuclease" evidence="11">
    <location>
        <begin position="599"/>
        <end position="764"/>
    </location>
</feature>
<evidence type="ECO:0000256" key="5">
    <source>
        <dbReference type="ARBA" id="ARBA00022801"/>
    </source>
</evidence>
<dbReference type="InterPro" id="IPR033315">
    <property type="entry name" value="Fan1-like"/>
</dbReference>
<dbReference type="EC" id="2.7.7.7" evidence="2"/>
<dbReference type="InterPro" id="IPR036397">
    <property type="entry name" value="RNaseH_sf"/>
</dbReference>
<dbReference type="Pfam" id="PF00929">
    <property type="entry name" value="RNase_T"/>
    <property type="match status" value="1"/>
</dbReference>
<accession>A0A437QG61</accession>
<evidence type="ECO:0000259" key="11">
    <source>
        <dbReference type="SMART" id="SM00479"/>
    </source>
</evidence>
<evidence type="ECO:0000313" key="14">
    <source>
        <dbReference type="Proteomes" id="UP000283077"/>
    </source>
</evidence>
<evidence type="ECO:0000256" key="10">
    <source>
        <dbReference type="ARBA" id="ARBA00049244"/>
    </source>
</evidence>
<dbReference type="PANTHER" id="PTHR15749">
    <property type="entry name" value="FANCONI-ASSOCIATED NUCLEASE 1"/>
    <property type="match status" value="1"/>
</dbReference>
<evidence type="ECO:0000256" key="2">
    <source>
        <dbReference type="ARBA" id="ARBA00012417"/>
    </source>
</evidence>
<evidence type="ECO:0000256" key="9">
    <source>
        <dbReference type="ARBA" id="ARBA00026073"/>
    </source>
</evidence>
<evidence type="ECO:0000256" key="1">
    <source>
        <dbReference type="ARBA" id="ARBA00001946"/>
    </source>
</evidence>
<dbReference type="OrthoDB" id="9803913at2"/>
<dbReference type="AlphaFoldDB" id="A0A437QG61"/>
<proteinExistence type="predicted"/>
<dbReference type="GO" id="GO:0036297">
    <property type="term" value="P:interstrand cross-link repair"/>
    <property type="evidence" value="ECO:0007669"/>
    <property type="project" value="InterPro"/>
</dbReference>
<comment type="subunit">
    <text evidence="9">DNA polymerase III contains a core (composed of alpha, epsilon and theta chains) that associates with a tau subunit. This core dimerizes to form the POLIII' complex. PolIII' associates with the gamma complex (composed of gamma, delta, delta', psi and chi chains) and with the beta chain to form the complete DNA polymerase III complex.</text>
</comment>
<dbReference type="FunFam" id="3.30.420.10:FF:000045">
    <property type="entry name" value="3'-5' exonuclease DinG"/>
    <property type="match status" value="1"/>
</dbReference>
<keyword evidence="3" id="KW-0540">Nuclease</keyword>
<keyword evidence="6" id="KW-0269">Exonuclease</keyword>
<evidence type="ECO:0000256" key="6">
    <source>
        <dbReference type="ARBA" id="ARBA00022839"/>
    </source>
</evidence>
<dbReference type="GO" id="GO:0003677">
    <property type="term" value="F:DNA binding"/>
    <property type="evidence" value="ECO:0007669"/>
    <property type="project" value="InterPro"/>
</dbReference>
<evidence type="ECO:0000259" key="12">
    <source>
        <dbReference type="SMART" id="SM00990"/>
    </source>
</evidence>
<dbReference type="InterPro" id="IPR014883">
    <property type="entry name" value="VRR_NUC"/>
</dbReference>
<evidence type="ECO:0000256" key="3">
    <source>
        <dbReference type="ARBA" id="ARBA00022722"/>
    </source>
</evidence>
<keyword evidence="7" id="KW-0460">Magnesium</keyword>
<dbReference type="Gene3D" id="3.30.420.10">
    <property type="entry name" value="Ribonuclease H-like superfamily/Ribonuclease H"/>
    <property type="match status" value="1"/>
</dbReference>
<dbReference type="PANTHER" id="PTHR15749:SF4">
    <property type="entry name" value="FANCONI-ASSOCIATED NUCLEASE 1"/>
    <property type="match status" value="1"/>
</dbReference>
<dbReference type="SMART" id="SM00990">
    <property type="entry name" value="VRR_NUC"/>
    <property type="match status" value="1"/>
</dbReference>
<dbReference type="CDD" id="cd06127">
    <property type="entry name" value="DEDDh"/>
    <property type="match status" value="1"/>
</dbReference>
<dbReference type="EMBL" id="SACS01000021">
    <property type="protein sequence ID" value="RVU33492.1"/>
    <property type="molecule type" value="Genomic_DNA"/>
</dbReference>
<dbReference type="InterPro" id="IPR013520">
    <property type="entry name" value="Ribonucl_H"/>
</dbReference>
<dbReference type="InterPro" id="IPR049125">
    <property type="entry name" value="FAN1-like_WH"/>
</dbReference>
<dbReference type="InterPro" id="IPR012337">
    <property type="entry name" value="RNaseH-like_sf"/>
</dbReference>
<dbReference type="SMART" id="SM00479">
    <property type="entry name" value="EXOIII"/>
    <property type="match status" value="1"/>
</dbReference>
<dbReference type="RefSeq" id="WP_127700469.1">
    <property type="nucleotide sequence ID" value="NZ_SACS01000021.1"/>
</dbReference>
<keyword evidence="5" id="KW-0378">Hydrolase</keyword>
<evidence type="ECO:0000256" key="8">
    <source>
        <dbReference type="ARBA" id="ARBA00025483"/>
    </source>
</evidence>
<dbReference type="Proteomes" id="UP000283077">
    <property type="component" value="Unassembled WGS sequence"/>
</dbReference>
<gene>
    <name evidence="13" type="ORF">EOE67_16665</name>
</gene>
<dbReference type="Pfam" id="PF08774">
    <property type="entry name" value="VRR_NUC"/>
    <property type="match status" value="1"/>
</dbReference>
<keyword evidence="4" id="KW-0479">Metal-binding</keyword>
<dbReference type="GO" id="GO:0003887">
    <property type="term" value="F:DNA-directed DNA polymerase activity"/>
    <property type="evidence" value="ECO:0007669"/>
    <property type="project" value="UniProtKB-EC"/>
</dbReference>
<dbReference type="InterPro" id="IPR006054">
    <property type="entry name" value="DnaQ"/>
</dbReference>
<protein>
    <recommendedName>
        <fullName evidence="2">DNA-directed DNA polymerase</fullName>
        <ecNumber evidence="2">2.7.7.7</ecNumber>
    </recommendedName>
</protein>
<name>A0A437QG61_9GAMM</name>
<evidence type="ECO:0000256" key="4">
    <source>
        <dbReference type="ARBA" id="ARBA00022723"/>
    </source>
</evidence>
<reference evidence="13 14" key="1">
    <citation type="submission" date="2019-01" db="EMBL/GenBank/DDBJ databases">
        <authorList>
            <person name="Chen W.-M."/>
        </authorList>
    </citation>
    <scope>NUCLEOTIDE SEQUENCE [LARGE SCALE GENOMIC DNA]</scope>
    <source>
        <strain evidence="13 14">KYPC3</strain>
    </source>
</reference>
<comment type="caution">
    <text evidence="13">The sequence shown here is derived from an EMBL/GenBank/DDBJ whole genome shotgun (WGS) entry which is preliminary data.</text>
</comment>
<dbReference type="GO" id="GO:0046872">
    <property type="term" value="F:metal ion binding"/>
    <property type="evidence" value="ECO:0007669"/>
    <property type="project" value="UniProtKB-KW"/>
</dbReference>
<dbReference type="Pfam" id="PF21315">
    <property type="entry name" value="FAN1_HTH"/>
    <property type="match status" value="1"/>
</dbReference>
<dbReference type="GO" id="GO:0006260">
    <property type="term" value="P:DNA replication"/>
    <property type="evidence" value="ECO:0007669"/>
    <property type="project" value="InterPro"/>
</dbReference>
<evidence type="ECO:0000256" key="7">
    <source>
        <dbReference type="ARBA" id="ARBA00022842"/>
    </source>
</evidence>
<organism evidence="13 14">
    <name type="scientific">Rheinheimera riviphila</name>
    <dbReference type="NCBI Taxonomy" id="1834037"/>
    <lineage>
        <taxon>Bacteria</taxon>
        <taxon>Pseudomonadati</taxon>
        <taxon>Pseudomonadota</taxon>
        <taxon>Gammaproteobacteria</taxon>
        <taxon>Chromatiales</taxon>
        <taxon>Chromatiaceae</taxon>
        <taxon>Rheinheimera</taxon>
    </lineage>
</organism>
<dbReference type="GO" id="GO:0004527">
    <property type="term" value="F:exonuclease activity"/>
    <property type="evidence" value="ECO:0007669"/>
    <property type="project" value="UniProtKB-KW"/>
</dbReference>
<evidence type="ECO:0000313" key="13">
    <source>
        <dbReference type="EMBL" id="RVU33492.1"/>
    </source>
</evidence>
<dbReference type="SUPFAM" id="SSF53098">
    <property type="entry name" value="Ribonuclease H-like"/>
    <property type="match status" value="1"/>
</dbReference>
<comment type="cofactor">
    <cofactor evidence="1">
        <name>Mg(2+)</name>
        <dbReference type="ChEBI" id="CHEBI:18420"/>
    </cofactor>
</comment>
<sequence>MAASQLQLPPDYYLTHFRDLLAVLHSRYHSVLLPKHLQLIEKFQQLPLTAQRLWVRLLNRKGLVFALKDVEYDEVPDQAAAVAMLFHAGLLDRPSTAEDLADWLQRANKEHLLELVTLAGGELDPVLPVLKKASTKPQIQQYIEQHQLLTPGSIQLWSEQHGELVALRAQTELQYLYFLYFGRFETSLTAFTLRDLGILPGSGFKQEFQARYTDRDQALAAFAYARLKPQLQTLQQGWKSLDLLAQEAALRQWQQQMLAWPEPLDDRTRLQREALCTALGRLTEKLLTHVSGDVVLIDDAHRQRAALTQLAIGFYQQSASYPASERLLRLFYANRTDPQMAQAMQQQLQQMLDNPSCDDELWFARDFASRKLQQKPTSDLTDFLRSAATITLDELYLGQTERGAVQYFKQQGYQAFHAENELWLGLFGLLLWQPLFESEQSAIYNEFERRPRDLTSGEFYQRQQALIEQQIALLDDPAVAVKQLLKTYSAQFQKANAVFSWHPDLAAMLPLLVHGAPAGTLSKIIRQMAQDFRRCSSGFPDLLLARESAAGTPEIQLVELKAVGDSLRRNQLTRLMSLREFGFAVSLMQVQWWQSPDRVYVVIDVETTGGKAENDRITDIAAYKVQYGEIIDEFSSLVNPQRRIPYFIQKLTGITNEMVASAPLFSEIAAKLSEFIGDSIFVAHNVNFDYGFVRAELGRCGYPLQLPKFCTVVQMRRAYPGLASYSLGKLAQHFEIPLHNHHRAAADARATVELLKLIQAKTLVGVVLQD</sequence>
<feature type="domain" description="VRR-NUC" evidence="12">
    <location>
        <begin position="475"/>
        <end position="592"/>
    </location>
</feature>